<accession>A0A976N197</accession>
<evidence type="ECO:0000313" key="1">
    <source>
        <dbReference type="EMBL" id="UPW40915.1"/>
    </source>
</evidence>
<reference evidence="1" key="1">
    <citation type="submission" date="2022-02" db="EMBL/GenBank/DDBJ databases">
        <title>Towards deciphering the DNA virus diversity associated with rodent species in the families Cricetidae and Heteromyidae.</title>
        <authorList>
            <person name="Lund M."/>
            <person name="Larsen B.B."/>
            <person name="Gryseels S."/>
            <person name="Kraberger S."/>
            <person name="Rowsey D.M."/>
            <person name="Steger L."/>
            <person name="Yule K.M."/>
            <person name="Upham N.S."/>
            <person name="Worobey M."/>
            <person name="Van Doorslaer K."/>
            <person name="Varsani A."/>
        </authorList>
    </citation>
    <scope>NUCLEOTIDE SEQUENCE</scope>
    <source>
        <strain evidence="1">UA08Rod_6120</strain>
    </source>
</reference>
<dbReference type="EMBL" id="OM869518">
    <property type="protein sequence ID" value="UPW40915.1"/>
    <property type="molecule type" value="Genomic_DNA"/>
</dbReference>
<proteinExistence type="predicted"/>
<organism evidence="1">
    <name type="scientific">Sigmofec virus UA08Rod_6120</name>
    <dbReference type="NCBI Taxonomy" id="2929453"/>
    <lineage>
        <taxon>Viruses</taxon>
        <taxon>Monodnaviria</taxon>
        <taxon>Sangervirae</taxon>
        <taxon>Phixviricota</taxon>
        <taxon>Malgrandaviricetes</taxon>
        <taxon>Petitvirales</taxon>
        <taxon>Microviridae</taxon>
    </lineage>
</organism>
<sequence length="163" mass="17126">MFGVSASSFQPAVVRSASTEQQANNQQAMDFMNYQHQLNQSSADKAMQFSASEAEKNRKWQEEMSSSAYQRAMADAKKAGLNPILMALSSGASSGTGATGQGYAASSGLSSPDYANTSSAISLRKAQSANAYMTGISSLLSSASQIASAFPKLFSGRSFRVGF</sequence>
<protein>
    <submittedName>
        <fullName evidence="1">DNA pilot protein</fullName>
    </submittedName>
</protein>
<name>A0A976N197_9VIRU</name>